<gene>
    <name evidence="2" type="primary">ASB14</name>
    <name evidence="2" type="ORF">SNAT2548_LOCUS26439</name>
</gene>
<evidence type="ECO:0000256" key="1">
    <source>
        <dbReference type="SAM" id="MobiDB-lite"/>
    </source>
</evidence>
<keyword evidence="3" id="KW-1185">Reference proteome</keyword>
<feature type="compositionally biased region" description="Basic and acidic residues" evidence="1">
    <location>
        <begin position="134"/>
        <end position="148"/>
    </location>
</feature>
<dbReference type="EMBL" id="CAJNDS010002431">
    <property type="protein sequence ID" value="CAE7471077.1"/>
    <property type="molecule type" value="Genomic_DNA"/>
</dbReference>
<feature type="region of interest" description="Disordered" evidence="1">
    <location>
        <begin position="118"/>
        <end position="148"/>
    </location>
</feature>
<name>A0A812S7W5_9DINO</name>
<accession>A0A812S7W5</accession>
<organism evidence="2 3">
    <name type="scientific">Symbiodinium natans</name>
    <dbReference type="NCBI Taxonomy" id="878477"/>
    <lineage>
        <taxon>Eukaryota</taxon>
        <taxon>Sar</taxon>
        <taxon>Alveolata</taxon>
        <taxon>Dinophyceae</taxon>
        <taxon>Suessiales</taxon>
        <taxon>Symbiodiniaceae</taxon>
        <taxon>Symbiodinium</taxon>
    </lineage>
</organism>
<reference evidence="2" key="1">
    <citation type="submission" date="2021-02" db="EMBL/GenBank/DDBJ databases">
        <authorList>
            <person name="Dougan E. K."/>
            <person name="Rhodes N."/>
            <person name="Thang M."/>
            <person name="Chan C."/>
        </authorList>
    </citation>
    <scope>NUCLEOTIDE SEQUENCE</scope>
</reference>
<dbReference type="AlphaFoldDB" id="A0A812S7W5"/>
<evidence type="ECO:0000313" key="2">
    <source>
        <dbReference type="EMBL" id="CAE7471077.1"/>
    </source>
</evidence>
<dbReference type="Proteomes" id="UP000604046">
    <property type="component" value="Unassembled WGS sequence"/>
</dbReference>
<evidence type="ECO:0000313" key="3">
    <source>
        <dbReference type="Proteomes" id="UP000604046"/>
    </source>
</evidence>
<comment type="caution">
    <text evidence="2">The sequence shown here is derived from an EMBL/GenBank/DDBJ whole genome shotgun (WGS) entry which is preliminary data.</text>
</comment>
<protein>
    <submittedName>
        <fullName evidence="2">ASB14 protein</fullName>
    </submittedName>
</protein>
<proteinExistence type="predicted"/>
<sequence>MGPAGQGGDYRNNIKAALSNVYENGVYQAGYSGLVHPYSNTPNTVAYFVGAVWNWVCNYDLEAKVGPYTTSDANCYCDNEPWNGRGGGERDYPRNAVIVYCGLYDIRGDREMVCDFITTKDPSQDPSGANKPWSDVRRGDTLRMDSWP</sequence>